<gene>
    <name evidence="1" type="ORF">EUU23_04360</name>
</gene>
<organism evidence="1 2">
    <name type="scientific">Sphingorhabdus profundilacus</name>
    <dbReference type="NCBI Taxonomy" id="2509718"/>
    <lineage>
        <taxon>Bacteria</taxon>
        <taxon>Pseudomonadati</taxon>
        <taxon>Pseudomonadota</taxon>
        <taxon>Alphaproteobacteria</taxon>
        <taxon>Sphingomonadales</taxon>
        <taxon>Sphingomonadaceae</taxon>
        <taxon>Sphingorhabdus</taxon>
    </lineage>
</organism>
<dbReference type="RefSeq" id="WP_160352874.1">
    <property type="nucleotide sequence ID" value="NZ_SDWJ01000001.1"/>
</dbReference>
<accession>A0A6I4LTW8</accession>
<reference evidence="1 2" key="1">
    <citation type="submission" date="2019-01" db="EMBL/GenBank/DDBJ databases">
        <title>Sphingorhabdus lacus sp.nov., isolated from an oligotrophic freshwater lake.</title>
        <authorList>
            <person name="Park M."/>
        </authorList>
    </citation>
    <scope>NUCLEOTIDE SEQUENCE [LARGE SCALE GENOMIC DNA]</scope>
    <source>
        <strain evidence="1 2">IMCC26285</strain>
    </source>
</reference>
<comment type="caution">
    <text evidence="1">The sequence shown here is derived from an EMBL/GenBank/DDBJ whole genome shotgun (WGS) entry which is preliminary data.</text>
</comment>
<dbReference type="AlphaFoldDB" id="A0A6I4LTW8"/>
<sequence>MNMLTLVAATMLSMAAMKSDPMDNARKAFNNCMIETHNKAIDDKTPPNSFTKLADEACVTERGAYRDILIKSERSYGSNQNDAEKFANEEVQMIVDSIVSSFNENLENNAKLTPEK</sequence>
<dbReference type="Proteomes" id="UP000471147">
    <property type="component" value="Unassembled WGS sequence"/>
</dbReference>
<keyword evidence="2" id="KW-1185">Reference proteome</keyword>
<evidence type="ECO:0000313" key="2">
    <source>
        <dbReference type="Proteomes" id="UP000471147"/>
    </source>
</evidence>
<name>A0A6I4LTW8_9SPHN</name>
<protein>
    <submittedName>
        <fullName evidence="1">Uncharacterized protein</fullName>
    </submittedName>
</protein>
<dbReference type="OrthoDB" id="7594867at2"/>
<dbReference type="EMBL" id="SDWJ01000001">
    <property type="protein sequence ID" value="MVZ96937.1"/>
    <property type="molecule type" value="Genomic_DNA"/>
</dbReference>
<proteinExistence type="predicted"/>
<evidence type="ECO:0000313" key="1">
    <source>
        <dbReference type="EMBL" id="MVZ96937.1"/>
    </source>
</evidence>